<dbReference type="AlphaFoldDB" id="A0AAW8SYC5"/>
<reference evidence="4" key="1">
    <citation type="submission" date="2023-03" db="EMBL/GenBank/DDBJ databases">
        <authorList>
            <person name="Shen W."/>
            <person name="Cai J."/>
        </authorList>
    </citation>
    <scope>NUCLEOTIDE SEQUENCE</scope>
    <source>
        <strain evidence="4">B646-2</strain>
    </source>
</reference>
<proteinExistence type="predicted"/>
<dbReference type="Proteomes" id="UP001249240">
    <property type="component" value="Unassembled WGS sequence"/>
</dbReference>
<keyword evidence="1" id="KW-0805">Transcription regulation</keyword>
<accession>A0AAW8SYC5</accession>
<feature type="domain" description="Mga helix-turn-helix" evidence="3">
    <location>
        <begin position="75"/>
        <end position="159"/>
    </location>
</feature>
<dbReference type="InterPro" id="IPR050661">
    <property type="entry name" value="BglG_antiterminators"/>
</dbReference>
<protein>
    <submittedName>
        <fullName evidence="4">Helix-turn-helix domain-containing protein</fullName>
    </submittedName>
</protein>
<keyword evidence="2" id="KW-0804">Transcription</keyword>
<dbReference type="GeneID" id="67040967"/>
<comment type="caution">
    <text evidence="4">The sequence shown here is derived from an EMBL/GenBank/DDBJ whole genome shotgun (WGS) entry which is preliminary data.</text>
</comment>
<dbReference type="PANTHER" id="PTHR30185:SF18">
    <property type="entry name" value="TRANSCRIPTIONAL REGULATOR MTLR"/>
    <property type="match status" value="1"/>
</dbReference>
<evidence type="ECO:0000256" key="2">
    <source>
        <dbReference type="ARBA" id="ARBA00023163"/>
    </source>
</evidence>
<gene>
    <name evidence="4" type="ORF">P7D78_16735</name>
</gene>
<evidence type="ECO:0000313" key="4">
    <source>
        <dbReference type="EMBL" id="MDT2539782.1"/>
    </source>
</evidence>
<dbReference type="PANTHER" id="PTHR30185">
    <property type="entry name" value="CRYPTIC BETA-GLUCOSIDE BGL OPERON ANTITERMINATOR"/>
    <property type="match status" value="1"/>
</dbReference>
<evidence type="ECO:0000259" key="3">
    <source>
        <dbReference type="Pfam" id="PF05043"/>
    </source>
</evidence>
<evidence type="ECO:0000256" key="1">
    <source>
        <dbReference type="ARBA" id="ARBA00023015"/>
    </source>
</evidence>
<sequence length="506" mass="60086">MDFREILGASKKRRLELLEILYYHRKGYSQNHLLSELNCSLPVLKNDIKIINSKNTYFQIVKKEGWYSLSLDRSVSLSNLYSDILRFIPEYQIIEELLYEECNNITALSEKLQLSTSNTQRCIKKIEKTLESSKMKLCFRPLRIEGSESEIRHFYFRFYMERQSTIENLLPKLTVQQYLTIEKYVEEFAVANDIWRKYVFEKRLNYNFYISLWRIKNNHAYPKHELRKLGLKLPQKESYKQLEKVVWEIAGIRLSPDILRDCLWLSFSDAVVFSITHREYALIDNPRYQYLYMLHYDLVREFDELLGCRLSKKDKINFTTVLCNDVYLYDTDSTFLNLLWDNRVFFLKESVRIYSNGIKKIRQLVEAFVTRNEIYQEEGFVQNYVYLLLTTKVESLKWLAKQDHLIKILLISDLAPTEETFLAHQIQESIYGNFIINHFEKLPGGTDQLTNEIKKYDCLITTRLMTGIPEECPVVAIEPFLTSDNIQDIQKLVTCIAGKRNEPSFL</sequence>
<organism evidence="4 5">
    <name type="scientific">Enterococcus raffinosus</name>
    <dbReference type="NCBI Taxonomy" id="71452"/>
    <lineage>
        <taxon>Bacteria</taxon>
        <taxon>Bacillati</taxon>
        <taxon>Bacillota</taxon>
        <taxon>Bacilli</taxon>
        <taxon>Lactobacillales</taxon>
        <taxon>Enterococcaceae</taxon>
        <taxon>Enterococcus</taxon>
    </lineage>
</organism>
<dbReference type="InterPro" id="IPR007737">
    <property type="entry name" value="Mga_HTH"/>
</dbReference>
<evidence type="ECO:0000313" key="5">
    <source>
        <dbReference type="Proteomes" id="UP001249240"/>
    </source>
</evidence>
<dbReference type="Pfam" id="PF05043">
    <property type="entry name" value="Mga"/>
    <property type="match status" value="1"/>
</dbReference>
<name>A0AAW8SYC5_9ENTE</name>
<dbReference type="EMBL" id="JARPXM010000021">
    <property type="protein sequence ID" value="MDT2539782.1"/>
    <property type="molecule type" value="Genomic_DNA"/>
</dbReference>
<dbReference type="RefSeq" id="WP_010745448.1">
    <property type="nucleotide sequence ID" value="NZ_BAAAXM010000062.1"/>
</dbReference>